<dbReference type="eggNOG" id="COG2814">
    <property type="taxonomic scope" value="Bacteria"/>
</dbReference>
<dbReference type="InterPro" id="IPR011701">
    <property type="entry name" value="MFS"/>
</dbReference>
<evidence type="ECO:0000256" key="3">
    <source>
        <dbReference type="ARBA" id="ARBA00022448"/>
    </source>
</evidence>
<dbReference type="PROSITE" id="PS00217">
    <property type="entry name" value="SUGAR_TRANSPORT_2"/>
    <property type="match status" value="1"/>
</dbReference>
<feature type="transmembrane region" description="Helical" evidence="9">
    <location>
        <begin position="145"/>
        <end position="166"/>
    </location>
</feature>
<feature type="transmembrane region" description="Helical" evidence="9">
    <location>
        <begin position="221"/>
        <end position="238"/>
    </location>
</feature>
<evidence type="ECO:0000313" key="11">
    <source>
        <dbReference type="EMBL" id="EFF78426.1"/>
    </source>
</evidence>
<evidence type="ECO:0000256" key="5">
    <source>
        <dbReference type="ARBA" id="ARBA00022692"/>
    </source>
</evidence>
<keyword evidence="7 9" id="KW-1133">Transmembrane helix</keyword>
<feature type="transmembrane region" description="Helical" evidence="9">
    <location>
        <begin position="339"/>
        <end position="360"/>
    </location>
</feature>
<dbReference type="InterPro" id="IPR051084">
    <property type="entry name" value="H+-coupled_symporters"/>
</dbReference>
<comment type="subcellular location">
    <subcellularLocation>
        <location evidence="1">Cell membrane</location>
        <topology evidence="1">Multi-pass membrane protein</topology>
    </subcellularLocation>
</comment>
<feature type="transmembrane region" description="Helical" evidence="9">
    <location>
        <begin position="398"/>
        <end position="422"/>
    </location>
</feature>
<dbReference type="SUPFAM" id="SSF103473">
    <property type="entry name" value="MFS general substrate transporter"/>
    <property type="match status" value="1"/>
</dbReference>
<evidence type="ECO:0000256" key="6">
    <source>
        <dbReference type="ARBA" id="ARBA00022847"/>
    </source>
</evidence>
<comment type="similarity">
    <text evidence="2">Belongs to the major facilitator superfamily. Metabolite:H+ Symporter (MHS) family (TC 2.A.1.6) family.</text>
</comment>
<feature type="transmembrane region" description="Helical" evidence="9">
    <location>
        <begin position="109"/>
        <end position="133"/>
    </location>
</feature>
<dbReference type="PANTHER" id="PTHR43528:SF1">
    <property type="entry name" value="ALPHA-KETOGLUTARATE PERMEASE"/>
    <property type="match status" value="1"/>
</dbReference>
<dbReference type="Gene3D" id="1.20.1250.20">
    <property type="entry name" value="MFS general substrate transporter like domains"/>
    <property type="match status" value="2"/>
</dbReference>
<protein>
    <submittedName>
        <fullName evidence="11">Transporter, major facilitator family protein</fullName>
    </submittedName>
</protein>
<dbReference type="GO" id="GO:0015293">
    <property type="term" value="F:symporter activity"/>
    <property type="evidence" value="ECO:0007669"/>
    <property type="project" value="UniProtKB-KW"/>
</dbReference>
<name>D4X419_9BURK</name>
<keyword evidence="6" id="KW-0769">Symport</keyword>
<dbReference type="GO" id="GO:0005886">
    <property type="term" value="C:plasma membrane"/>
    <property type="evidence" value="ECO:0007669"/>
    <property type="project" value="UniProtKB-SubCell"/>
</dbReference>
<feature type="domain" description="Major facilitator superfamily (MFS) profile" evidence="10">
    <location>
        <begin position="73"/>
        <end position="490"/>
    </location>
</feature>
<sequence length="498" mass="53245">MGQGYKEKFSLEQKYCLLLISRHPYIHADGAGQASGITDHRPGTDIKGKTMSIAIAAGSGRQSLHSSSMRRRVIAGTTIGNALEFFDFTVFTFLMLIIGPLFFPAASSYGQLLLTTATFGVGFLMRPVGGMLIGSYADRHGRRAAMTLTLWLMGLGCALIAAAPTYAQMGVAGPVLMVLARLIQGFAAGGEVGASTTLLVEHAPADKRGFYSSWQFGSQSLGVMLGALTVALLTAALTKEQMQAWGWRVPFVIGILTVPVGAYIRRNLEETLEPPRAGQDVHAGSSGPASTHQPLRRVFAEHKALVVKGILLVIGGMVCAQIIGFYMPAYANKELGLPATSTLFASVVLGAIGFVLAPFVGMLADRVGRKRVIFWSRAATVCALLPCFEWLVSAPSTARLMTVIALLAVLLALQTAPVITMLPELFPKAVRTTGMSVVYGLGISVFGGFAQFFVTWLLHVTGNPMAPAWYLMVTVTLSTVVLFWIQDRTGHAIDTQEA</sequence>
<evidence type="ECO:0000256" key="9">
    <source>
        <dbReference type="SAM" id="Phobius"/>
    </source>
</evidence>
<evidence type="ECO:0000256" key="7">
    <source>
        <dbReference type="ARBA" id="ARBA00022989"/>
    </source>
</evidence>
<evidence type="ECO:0000256" key="4">
    <source>
        <dbReference type="ARBA" id="ARBA00022475"/>
    </source>
</evidence>
<dbReference type="PROSITE" id="PS00216">
    <property type="entry name" value="SUGAR_TRANSPORT_1"/>
    <property type="match status" value="1"/>
</dbReference>
<dbReference type="HOGENOM" id="CLU_001265_39_0_4"/>
<keyword evidence="5 9" id="KW-0812">Transmembrane</keyword>
<feature type="transmembrane region" description="Helical" evidence="9">
    <location>
        <begin position="79"/>
        <end position="103"/>
    </location>
</feature>
<feature type="transmembrane region" description="Helical" evidence="9">
    <location>
        <begin position="305"/>
        <end position="327"/>
    </location>
</feature>
<dbReference type="InterPro" id="IPR036259">
    <property type="entry name" value="MFS_trans_sf"/>
</dbReference>
<comment type="caution">
    <text evidence="11">The sequence shown here is derived from an EMBL/GenBank/DDBJ whole genome shotgun (WGS) entry which is preliminary data.</text>
</comment>
<keyword evidence="4" id="KW-1003">Cell membrane</keyword>
<keyword evidence="8 9" id="KW-0472">Membrane</keyword>
<feature type="transmembrane region" description="Helical" evidence="9">
    <location>
        <begin position="468"/>
        <end position="485"/>
    </location>
</feature>
<evidence type="ECO:0000256" key="8">
    <source>
        <dbReference type="ARBA" id="ARBA00023136"/>
    </source>
</evidence>
<dbReference type="PATRIC" id="fig|742159.3.peg.4673"/>
<organism evidence="11 12">
    <name type="scientific">Achromobacter piechaudii ATCC 43553</name>
    <dbReference type="NCBI Taxonomy" id="742159"/>
    <lineage>
        <taxon>Bacteria</taxon>
        <taxon>Pseudomonadati</taxon>
        <taxon>Pseudomonadota</taxon>
        <taxon>Betaproteobacteria</taxon>
        <taxon>Burkholderiales</taxon>
        <taxon>Alcaligenaceae</taxon>
        <taxon>Achromobacter</taxon>
    </lineage>
</organism>
<evidence type="ECO:0000259" key="10">
    <source>
        <dbReference type="PROSITE" id="PS50850"/>
    </source>
</evidence>
<evidence type="ECO:0000313" key="12">
    <source>
        <dbReference type="Proteomes" id="UP000004510"/>
    </source>
</evidence>
<dbReference type="FunFam" id="1.20.1250.20:FF:000001">
    <property type="entry name" value="Dicarboxylate MFS transporter"/>
    <property type="match status" value="1"/>
</dbReference>
<dbReference type="Proteomes" id="UP000004510">
    <property type="component" value="Unassembled WGS sequence"/>
</dbReference>
<dbReference type="InterPro" id="IPR020846">
    <property type="entry name" value="MFS_dom"/>
</dbReference>
<dbReference type="EMBL" id="ADMS01000009">
    <property type="protein sequence ID" value="EFF78426.1"/>
    <property type="molecule type" value="Genomic_DNA"/>
</dbReference>
<accession>D4X419</accession>
<evidence type="ECO:0000256" key="1">
    <source>
        <dbReference type="ARBA" id="ARBA00004651"/>
    </source>
</evidence>
<reference evidence="12" key="1">
    <citation type="submission" date="2010-03" db="EMBL/GenBank/DDBJ databases">
        <title>Complete sequence of Mobiluncus curtisii ATCC 43063.</title>
        <authorList>
            <person name="Muzny D."/>
            <person name="Qin X."/>
            <person name="Deng J."/>
            <person name="Jiang H."/>
            <person name="Liu Y."/>
            <person name="Qu J."/>
            <person name="Song X.-Z."/>
            <person name="Zhang L."/>
            <person name="Thornton R."/>
            <person name="Coyle M."/>
            <person name="Francisco L."/>
            <person name="Jackson L."/>
            <person name="Javaid M."/>
            <person name="Korchina V."/>
            <person name="Kovar C."/>
            <person name="Mata R."/>
            <person name="Mathew T."/>
            <person name="Ngo R."/>
            <person name="Nguyen L."/>
            <person name="Nguyen N."/>
            <person name="Okwuonu G."/>
            <person name="Ongeri F."/>
            <person name="Pham C."/>
            <person name="Simmons D."/>
            <person name="Wilczek-Boney K."/>
            <person name="Hale W."/>
            <person name="Jakkamsetti A."/>
            <person name="Pham P."/>
            <person name="Ruth R."/>
            <person name="San Lucas F."/>
            <person name="Warren J."/>
            <person name="Zhang J."/>
            <person name="Zhao Z."/>
            <person name="Zhou C."/>
            <person name="Zhu D."/>
            <person name="Lee S."/>
            <person name="Bess C."/>
            <person name="Blankenburg K."/>
            <person name="Forbes L."/>
            <person name="Fu Q."/>
            <person name="Gubbala S."/>
            <person name="Hirani K."/>
            <person name="Jayaseelan J.C."/>
            <person name="Lara F."/>
            <person name="Munidasa M."/>
            <person name="Palculict T."/>
            <person name="Patil S."/>
            <person name="Pu L.-L."/>
            <person name="Saada N."/>
            <person name="Tang L."/>
            <person name="Weissenberger G."/>
            <person name="Zhu Y."/>
            <person name="Hemphill L."/>
            <person name="Shang Y."/>
            <person name="Youmans B."/>
            <person name="Ayvaz T."/>
            <person name="Ross M."/>
            <person name="Santibanez J."/>
            <person name="Aqrawi P."/>
            <person name="Gross S."/>
            <person name="Joshi V."/>
            <person name="Fowler G."/>
            <person name="Nazareth L."/>
            <person name="Reid J."/>
            <person name="Worley K."/>
            <person name="Petrosino J."/>
            <person name="Highlander S."/>
            <person name="Gibbs R."/>
            <person name="Gibbs R."/>
        </authorList>
    </citation>
    <scope>NUCLEOTIDE SEQUENCE [LARGE SCALE GENOMIC DNA]</scope>
    <source>
        <strain evidence="12">ATCC 43553</strain>
    </source>
</reference>
<dbReference type="PROSITE" id="PS50850">
    <property type="entry name" value="MFS"/>
    <property type="match status" value="1"/>
</dbReference>
<evidence type="ECO:0000256" key="2">
    <source>
        <dbReference type="ARBA" id="ARBA00008240"/>
    </source>
</evidence>
<keyword evidence="3" id="KW-0813">Transport</keyword>
<dbReference type="InterPro" id="IPR005829">
    <property type="entry name" value="Sugar_transporter_CS"/>
</dbReference>
<dbReference type="AlphaFoldDB" id="D4X419"/>
<dbReference type="Pfam" id="PF07690">
    <property type="entry name" value="MFS_1"/>
    <property type="match status" value="1"/>
</dbReference>
<feature type="transmembrane region" description="Helical" evidence="9">
    <location>
        <begin position="372"/>
        <end position="392"/>
    </location>
</feature>
<feature type="transmembrane region" description="Helical" evidence="9">
    <location>
        <begin position="434"/>
        <end position="456"/>
    </location>
</feature>
<gene>
    <name evidence="11" type="primary">proP</name>
    <name evidence="11" type="ORF">HMPREF0004_0216</name>
</gene>
<proteinExistence type="inferred from homology"/>
<dbReference type="PANTHER" id="PTHR43528">
    <property type="entry name" value="ALPHA-KETOGLUTARATE PERMEASE"/>
    <property type="match status" value="1"/>
</dbReference>